<accession>A0ABV7ZNH9</accession>
<feature type="compositionally biased region" description="Basic and acidic residues" evidence="1">
    <location>
        <begin position="341"/>
        <end position="352"/>
    </location>
</feature>
<keyword evidence="3" id="KW-1185">Reference proteome</keyword>
<reference evidence="3" key="1">
    <citation type="journal article" date="2019" name="Int. J. Syst. Evol. Microbiol.">
        <title>The Global Catalogue of Microorganisms (GCM) 10K type strain sequencing project: providing services to taxonomists for standard genome sequencing and annotation.</title>
        <authorList>
            <consortium name="The Broad Institute Genomics Platform"/>
            <consortium name="The Broad Institute Genome Sequencing Center for Infectious Disease"/>
            <person name="Wu L."/>
            <person name="Ma J."/>
        </authorList>
    </citation>
    <scope>NUCLEOTIDE SEQUENCE [LARGE SCALE GENOMIC DNA]</scope>
    <source>
        <strain evidence="3">CCUG 53252</strain>
    </source>
</reference>
<dbReference type="Gene3D" id="1.10.30.50">
    <property type="match status" value="1"/>
</dbReference>
<sequence length="450" mass="48806">MPWVKSSDDALTNPRLLSIAARRDIHPVYAPAAYGFYMGLVTLTAGHLTDGVVGFGEAIMAAFGDRATASHLIGICERAGLMTRIDQGGDVEQWKLLKDVEFVDFKEAWQVENDRQRKRDNRDEELIAHVRHRDGDCCRWCGVSVEWADRRGNRGATYDHLRRGDDLGPDDMVVACRSCNSKRNDGDANGSAGLWLLPAPNRPRYTDSTRAFWARKGWAEMFGLSLDEDPRQEQLPLAHPRPGNQPGNPERPGNQSDTAIQPRPGSQPANAEQPHPASDLASSGSTHMPGAHHQGSDLASSGSTKPTTEWDDDVAAIPEWASDPAASGSTHMQHRPGSQPAHEHSDRIHPRASDLAASGSTHKPTDAQLPRPAPPPPAAAAPDDPPPPPDLDLGSIPDLDRRADRSGLSGTGRVGSGGAGPVEGRAEPGRRMPSSRKKTRGSRSRRKRRR</sequence>
<evidence type="ECO:0000313" key="2">
    <source>
        <dbReference type="EMBL" id="MFC3850088.1"/>
    </source>
</evidence>
<feature type="compositionally biased region" description="Gly residues" evidence="1">
    <location>
        <begin position="409"/>
        <end position="421"/>
    </location>
</feature>
<dbReference type="CDD" id="cd00085">
    <property type="entry name" value="HNHc"/>
    <property type="match status" value="1"/>
</dbReference>
<organism evidence="2 3">
    <name type="scientific">Corynebacterium hansenii</name>
    <dbReference type="NCBI Taxonomy" id="394964"/>
    <lineage>
        <taxon>Bacteria</taxon>
        <taxon>Bacillati</taxon>
        <taxon>Actinomycetota</taxon>
        <taxon>Actinomycetes</taxon>
        <taxon>Mycobacteriales</taxon>
        <taxon>Corynebacteriaceae</taxon>
        <taxon>Corynebacterium</taxon>
    </lineage>
</organism>
<name>A0ABV7ZNH9_9CORY</name>
<proteinExistence type="predicted"/>
<feature type="region of interest" description="Disordered" evidence="1">
    <location>
        <begin position="234"/>
        <end position="450"/>
    </location>
</feature>
<evidence type="ECO:0000256" key="1">
    <source>
        <dbReference type="SAM" id="MobiDB-lite"/>
    </source>
</evidence>
<feature type="compositionally biased region" description="Basic residues" evidence="1">
    <location>
        <begin position="433"/>
        <end position="450"/>
    </location>
</feature>
<protein>
    <recommendedName>
        <fullName evidence="4">HNH endonuclease</fullName>
    </recommendedName>
</protein>
<evidence type="ECO:0000313" key="3">
    <source>
        <dbReference type="Proteomes" id="UP001595751"/>
    </source>
</evidence>
<comment type="caution">
    <text evidence="2">The sequence shown here is derived from an EMBL/GenBank/DDBJ whole genome shotgun (WGS) entry which is preliminary data.</text>
</comment>
<dbReference type="InterPro" id="IPR003615">
    <property type="entry name" value="HNH_nuc"/>
</dbReference>
<feature type="compositionally biased region" description="Pro residues" evidence="1">
    <location>
        <begin position="371"/>
        <end position="390"/>
    </location>
</feature>
<gene>
    <name evidence="2" type="ORF">ACFORJ_07905</name>
</gene>
<feature type="compositionally biased region" description="Polar residues" evidence="1">
    <location>
        <begin position="297"/>
        <end position="307"/>
    </location>
</feature>
<dbReference type="EMBL" id="JBHRZN010000002">
    <property type="protein sequence ID" value="MFC3850088.1"/>
    <property type="molecule type" value="Genomic_DNA"/>
</dbReference>
<evidence type="ECO:0008006" key="4">
    <source>
        <dbReference type="Google" id="ProtNLM"/>
    </source>
</evidence>
<dbReference type="Proteomes" id="UP001595751">
    <property type="component" value="Unassembled WGS sequence"/>
</dbReference>
<dbReference type="RefSeq" id="WP_290289498.1">
    <property type="nucleotide sequence ID" value="NZ_CP047211.1"/>
</dbReference>